<dbReference type="Gene3D" id="1.10.600.10">
    <property type="entry name" value="Farnesyl Diphosphate Synthase"/>
    <property type="match status" value="1"/>
</dbReference>
<dbReference type="SUPFAM" id="SSF48576">
    <property type="entry name" value="Terpenoid synthases"/>
    <property type="match status" value="1"/>
</dbReference>
<dbReference type="SFLD" id="SFLDG01018">
    <property type="entry name" value="Squalene/Phytoene_Synthase_Lik"/>
    <property type="match status" value="1"/>
</dbReference>
<protein>
    <submittedName>
        <fullName evidence="1">Squalene/phytoene synthase family protein</fullName>
    </submittedName>
</protein>
<evidence type="ECO:0000313" key="1">
    <source>
        <dbReference type="EMBL" id="MCP3425614.1"/>
    </source>
</evidence>
<dbReference type="EMBL" id="JANAFB010000011">
    <property type="protein sequence ID" value="MCP3425614.1"/>
    <property type="molecule type" value="Genomic_DNA"/>
</dbReference>
<sequence length="306" mass="33139">MSELSRYQEMSRAAAASVIGCYSTSFGAATRLLARPERDRIRDVYAMVRVADEIVDGPAAAAGLGPAEVAERLDRFEREVFEGIATGFSANPVVQAFARTARDCSLDPQHIRAFFRSMRADVDTSAYRGERLEEYIYGSAEVVGLMCLDVFVAGRPGPAGSEHDAVHRQALVDGARHLGAAFQKINFLRDLAEDREALGRDYTGVRTEAEKGRAIEDIRRDLSIAAHSLPGLPVSPRTGVTAAYLLFSQLTDKLEATPAARLSTTRVRVSDPAKVGIVTSAVLKARRGGAARRLAVRHPALSEETP</sequence>
<organism evidence="1 2">
    <name type="scientific">Rothia santali</name>
    <dbReference type="NCBI Taxonomy" id="2949643"/>
    <lineage>
        <taxon>Bacteria</taxon>
        <taxon>Bacillati</taxon>
        <taxon>Actinomycetota</taxon>
        <taxon>Actinomycetes</taxon>
        <taxon>Micrococcales</taxon>
        <taxon>Micrococcaceae</taxon>
        <taxon>Rothia</taxon>
    </lineage>
</organism>
<dbReference type="InterPro" id="IPR002060">
    <property type="entry name" value="Squ/phyt_synthse"/>
</dbReference>
<accession>A0A9X2HE79</accession>
<proteinExistence type="predicted"/>
<dbReference type="AlphaFoldDB" id="A0A9X2HE79"/>
<dbReference type="PANTHER" id="PTHR31480">
    <property type="entry name" value="BIFUNCTIONAL LYCOPENE CYCLASE/PHYTOENE SYNTHASE"/>
    <property type="match status" value="1"/>
</dbReference>
<dbReference type="SFLD" id="SFLDS00005">
    <property type="entry name" value="Isoprenoid_Synthase_Type_I"/>
    <property type="match status" value="1"/>
</dbReference>
<name>A0A9X2HE79_9MICC</name>
<reference evidence="1" key="1">
    <citation type="submission" date="2022-06" db="EMBL/GenBank/DDBJ databases">
        <title>Rothia sp. isolated from sandalwood seedling.</title>
        <authorList>
            <person name="Tuikhar N."/>
            <person name="Kirdat K."/>
            <person name="Thorat V."/>
            <person name="Swetha P."/>
            <person name="Padma S."/>
            <person name="Sundararaj R."/>
            <person name="Yadav A."/>
        </authorList>
    </citation>
    <scope>NUCLEOTIDE SEQUENCE</scope>
    <source>
        <strain evidence="1">AR01</strain>
    </source>
</reference>
<dbReference type="Pfam" id="PF00494">
    <property type="entry name" value="SQS_PSY"/>
    <property type="match status" value="1"/>
</dbReference>
<keyword evidence="2" id="KW-1185">Reference proteome</keyword>
<dbReference type="Proteomes" id="UP001139502">
    <property type="component" value="Unassembled WGS sequence"/>
</dbReference>
<dbReference type="GO" id="GO:0016765">
    <property type="term" value="F:transferase activity, transferring alkyl or aryl (other than methyl) groups"/>
    <property type="evidence" value="ECO:0007669"/>
    <property type="project" value="UniProtKB-ARBA"/>
</dbReference>
<dbReference type="InterPro" id="IPR008949">
    <property type="entry name" value="Isoprenoid_synthase_dom_sf"/>
</dbReference>
<comment type="caution">
    <text evidence="1">The sequence shown here is derived from an EMBL/GenBank/DDBJ whole genome shotgun (WGS) entry which is preliminary data.</text>
</comment>
<gene>
    <name evidence="1" type="ORF">NBM05_06195</name>
</gene>
<dbReference type="RefSeq" id="WP_254165899.1">
    <property type="nucleotide sequence ID" value="NZ_JANAFB010000011.1"/>
</dbReference>
<evidence type="ECO:0000313" key="2">
    <source>
        <dbReference type="Proteomes" id="UP001139502"/>
    </source>
</evidence>